<dbReference type="GO" id="GO:0008168">
    <property type="term" value="F:methyltransferase activity"/>
    <property type="evidence" value="ECO:0007669"/>
    <property type="project" value="InterPro"/>
</dbReference>
<name>A0AA40EU02_9PEZI</name>
<dbReference type="SUPFAM" id="SSF53335">
    <property type="entry name" value="S-adenosyl-L-methionine-dependent methyltransferases"/>
    <property type="match status" value="1"/>
</dbReference>
<dbReference type="EMBL" id="JAUKUD010000004">
    <property type="protein sequence ID" value="KAK0745527.1"/>
    <property type="molecule type" value="Genomic_DNA"/>
</dbReference>
<keyword evidence="3" id="KW-1185">Reference proteome</keyword>
<dbReference type="GO" id="GO:0032259">
    <property type="term" value="P:methylation"/>
    <property type="evidence" value="ECO:0007669"/>
    <property type="project" value="InterPro"/>
</dbReference>
<dbReference type="Pfam" id="PF01728">
    <property type="entry name" value="FtsJ"/>
    <property type="match status" value="1"/>
</dbReference>
<protein>
    <recommendedName>
        <fullName evidence="1">Ribosomal RNA methyltransferase FtsJ domain-containing protein</fullName>
    </recommendedName>
</protein>
<dbReference type="Proteomes" id="UP001172155">
    <property type="component" value="Unassembled WGS sequence"/>
</dbReference>
<proteinExistence type="predicted"/>
<feature type="domain" description="Ribosomal RNA methyltransferase FtsJ" evidence="1">
    <location>
        <begin position="113"/>
        <end position="301"/>
    </location>
</feature>
<dbReference type="Gene3D" id="3.40.50.150">
    <property type="entry name" value="Vaccinia Virus protein VP39"/>
    <property type="match status" value="1"/>
</dbReference>
<organism evidence="2 3">
    <name type="scientific">Schizothecium vesticola</name>
    <dbReference type="NCBI Taxonomy" id="314040"/>
    <lineage>
        <taxon>Eukaryota</taxon>
        <taxon>Fungi</taxon>
        <taxon>Dikarya</taxon>
        <taxon>Ascomycota</taxon>
        <taxon>Pezizomycotina</taxon>
        <taxon>Sordariomycetes</taxon>
        <taxon>Sordariomycetidae</taxon>
        <taxon>Sordariales</taxon>
        <taxon>Schizotheciaceae</taxon>
        <taxon>Schizothecium</taxon>
    </lineage>
</organism>
<dbReference type="AlphaFoldDB" id="A0AA40EU02"/>
<comment type="caution">
    <text evidence="2">The sequence shown here is derived from an EMBL/GenBank/DDBJ whole genome shotgun (WGS) entry which is preliminary data.</text>
</comment>
<accession>A0AA40EU02</accession>
<sequence>MGSLAHSEGDVSPENPTETPTKVWARTVVCEYLLEHLPIYQELTSLKGQGWDAPAGDTWFQNQRSRADNADHKLKAGFFKLMRAIGLELDLATSGLTIPTPMDCRQSRSRRPAILDLCMAPGGFTLAALTRNPGALVRGISLPRDEGGHEMLLNKQWSSTNTQAPIYVSFRDITLLADEMGVPTSTIPLSHPDAASFSSDRPFLGQEFDIVFCDGQVLRTQDRHEYRARCEATRLLTSQLVLALSRVRPGGTIIVLLHKADAWPSVFLMHTFSQFSASGIALFKPKKAHRLRSSFYLVARGVQPGHKEAREAVKGWKAKWKLATFGVEGEGGVGVIEGEEEVLGSAAEDKVRGVLEEFGPELVRLAGPVFEIQAEALREAPWMKEGVTLDAT</sequence>
<evidence type="ECO:0000259" key="1">
    <source>
        <dbReference type="Pfam" id="PF01728"/>
    </source>
</evidence>
<evidence type="ECO:0000313" key="2">
    <source>
        <dbReference type="EMBL" id="KAK0745527.1"/>
    </source>
</evidence>
<dbReference type="InterPro" id="IPR029063">
    <property type="entry name" value="SAM-dependent_MTases_sf"/>
</dbReference>
<reference evidence="2" key="1">
    <citation type="submission" date="2023-06" db="EMBL/GenBank/DDBJ databases">
        <title>Genome-scale phylogeny and comparative genomics of the fungal order Sordariales.</title>
        <authorList>
            <consortium name="Lawrence Berkeley National Laboratory"/>
            <person name="Hensen N."/>
            <person name="Bonometti L."/>
            <person name="Westerberg I."/>
            <person name="Brannstrom I.O."/>
            <person name="Guillou S."/>
            <person name="Cros-Aarteil S."/>
            <person name="Calhoun S."/>
            <person name="Haridas S."/>
            <person name="Kuo A."/>
            <person name="Mondo S."/>
            <person name="Pangilinan J."/>
            <person name="Riley R."/>
            <person name="LaButti K."/>
            <person name="Andreopoulos B."/>
            <person name="Lipzen A."/>
            <person name="Chen C."/>
            <person name="Yanf M."/>
            <person name="Daum C."/>
            <person name="Ng V."/>
            <person name="Clum A."/>
            <person name="Steindorff A."/>
            <person name="Ohm R."/>
            <person name="Martin F."/>
            <person name="Silar P."/>
            <person name="Natvig D."/>
            <person name="Lalanne C."/>
            <person name="Gautier V."/>
            <person name="Ament-velasquez S.L."/>
            <person name="Kruys A."/>
            <person name="Hutchinson M.I."/>
            <person name="Powell A.J."/>
            <person name="Barry K."/>
            <person name="Miller A.N."/>
            <person name="Grigoriev I.V."/>
            <person name="Debuchy R."/>
            <person name="Gladieux P."/>
            <person name="Thoren M.H."/>
            <person name="Johannesson H."/>
        </authorList>
    </citation>
    <scope>NUCLEOTIDE SEQUENCE</scope>
    <source>
        <strain evidence="2">SMH3187-1</strain>
    </source>
</reference>
<gene>
    <name evidence="2" type="ORF">B0T18DRAFT_437823</name>
</gene>
<evidence type="ECO:0000313" key="3">
    <source>
        <dbReference type="Proteomes" id="UP001172155"/>
    </source>
</evidence>
<dbReference type="InterPro" id="IPR002877">
    <property type="entry name" value="RNA_MeTrfase_FtsJ_dom"/>
</dbReference>